<name>A0A7N0VFW4_KALFE</name>
<evidence type="ECO:0000256" key="1">
    <source>
        <dbReference type="ARBA" id="ARBA00008834"/>
    </source>
</evidence>
<evidence type="ECO:0000313" key="6">
    <source>
        <dbReference type="Proteomes" id="UP000594263"/>
    </source>
</evidence>
<sequence>MITQKECGIILPLEKLSLMLIPHRPVPFPLSVRAPNLKMLSIRDCRFRNLSLQYCPKVASCTADDDEAAIECIEAQGRESNNLNSVVTVKIQGIPSKVKISNVSFKNIWGTTTTREAVNLICSKGFPCQNVEVGNIDLVIVILY</sequence>
<keyword evidence="2 4" id="KW-0378">Hydrolase</keyword>
<dbReference type="InterPro" id="IPR012334">
    <property type="entry name" value="Pectin_lyas_fold"/>
</dbReference>
<protein>
    <submittedName>
        <fullName evidence="5">Uncharacterized protein</fullName>
    </submittedName>
</protein>
<evidence type="ECO:0000256" key="2">
    <source>
        <dbReference type="ARBA" id="ARBA00022801"/>
    </source>
</evidence>
<dbReference type="InterPro" id="IPR000743">
    <property type="entry name" value="Glyco_hydro_28"/>
</dbReference>
<dbReference type="GO" id="GO:0004650">
    <property type="term" value="F:polygalacturonase activity"/>
    <property type="evidence" value="ECO:0007669"/>
    <property type="project" value="InterPro"/>
</dbReference>
<keyword evidence="3 4" id="KW-0326">Glycosidase</keyword>
<dbReference type="Proteomes" id="UP000594263">
    <property type="component" value="Unplaced"/>
</dbReference>
<proteinExistence type="inferred from homology"/>
<evidence type="ECO:0000256" key="3">
    <source>
        <dbReference type="ARBA" id="ARBA00023295"/>
    </source>
</evidence>
<evidence type="ECO:0000313" key="5">
    <source>
        <dbReference type="EnsemblPlants" id="Kaladp0766s0003.1.v1.1"/>
    </source>
</evidence>
<comment type="similarity">
    <text evidence="1 4">Belongs to the glycosyl hydrolase 28 family.</text>
</comment>
<keyword evidence="6" id="KW-1185">Reference proteome</keyword>
<dbReference type="GO" id="GO:0005975">
    <property type="term" value="P:carbohydrate metabolic process"/>
    <property type="evidence" value="ECO:0007669"/>
    <property type="project" value="InterPro"/>
</dbReference>
<dbReference type="AlphaFoldDB" id="A0A7N0VFW4"/>
<dbReference type="Gramene" id="Kaladp0766s0003.1.v1.1">
    <property type="protein sequence ID" value="Kaladp0766s0003.1.v1.1"/>
    <property type="gene ID" value="Kaladp0766s0003.v1.1"/>
</dbReference>
<organism evidence="5 6">
    <name type="scientific">Kalanchoe fedtschenkoi</name>
    <name type="common">Lavender scallops</name>
    <name type="synonym">South American air plant</name>
    <dbReference type="NCBI Taxonomy" id="63787"/>
    <lineage>
        <taxon>Eukaryota</taxon>
        <taxon>Viridiplantae</taxon>
        <taxon>Streptophyta</taxon>
        <taxon>Embryophyta</taxon>
        <taxon>Tracheophyta</taxon>
        <taxon>Spermatophyta</taxon>
        <taxon>Magnoliopsida</taxon>
        <taxon>eudicotyledons</taxon>
        <taxon>Gunneridae</taxon>
        <taxon>Pentapetalae</taxon>
        <taxon>Saxifragales</taxon>
        <taxon>Crassulaceae</taxon>
        <taxon>Kalanchoe</taxon>
    </lineage>
</organism>
<dbReference type="EnsemblPlants" id="Kaladp0766s0003.1.v1.1">
    <property type="protein sequence ID" value="Kaladp0766s0003.1.v1.1"/>
    <property type="gene ID" value="Kaladp0766s0003.v1.1"/>
</dbReference>
<dbReference type="Pfam" id="PF00295">
    <property type="entry name" value="Glyco_hydro_28"/>
    <property type="match status" value="1"/>
</dbReference>
<dbReference type="Gene3D" id="2.160.20.10">
    <property type="entry name" value="Single-stranded right-handed beta-helix, Pectin lyase-like"/>
    <property type="match status" value="1"/>
</dbReference>
<dbReference type="SUPFAM" id="SSF51126">
    <property type="entry name" value="Pectin lyase-like"/>
    <property type="match status" value="1"/>
</dbReference>
<evidence type="ECO:0000256" key="4">
    <source>
        <dbReference type="RuleBase" id="RU361169"/>
    </source>
</evidence>
<reference evidence="5" key="1">
    <citation type="submission" date="2021-01" db="UniProtKB">
        <authorList>
            <consortium name="EnsemblPlants"/>
        </authorList>
    </citation>
    <scope>IDENTIFICATION</scope>
</reference>
<dbReference type="InterPro" id="IPR011050">
    <property type="entry name" value="Pectin_lyase_fold/virulence"/>
</dbReference>
<accession>A0A7N0VFW4</accession>